<organism evidence="1 2">
    <name type="scientific">Paraburkholderia humisilvae</name>
    <dbReference type="NCBI Taxonomy" id="627669"/>
    <lineage>
        <taxon>Bacteria</taxon>
        <taxon>Pseudomonadati</taxon>
        <taxon>Pseudomonadota</taxon>
        <taxon>Betaproteobacteria</taxon>
        <taxon>Burkholderiales</taxon>
        <taxon>Burkholderiaceae</taxon>
        <taxon>Paraburkholderia</taxon>
    </lineage>
</organism>
<reference evidence="1 2" key="1">
    <citation type="submission" date="2020-04" db="EMBL/GenBank/DDBJ databases">
        <authorList>
            <person name="De Canck E."/>
        </authorList>
    </citation>
    <scope>NUCLEOTIDE SEQUENCE [LARGE SCALE GENOMIC DNA]</scope>
    <source>
        <strain evidence="1 2">LMG 29542</strain>
    </source>
</reference>
<evidence type="ECO:0000313" key="2">
    <source>
        <dbReference type="Proteomes" id="UP000494363"/>
    </source>
</evidence>
<dbReference type="EMBL" id="CADIKH010000079">
    <property type="protein sequence ID" value="CAB3773561.1"/>
    <property type="molecule type" value="Genomic_DNA"/>
</dbReference>
<dbReference type="AlphaFoldDB" id="A0A6J5F702"/>
<dbReference type="Proteomes" id="UP000494363">
    <property type="component" value="Unassembled WGS sequence"/>
</dbReference>
<proteinExistence type="predicted"/>
<sequence length="229" mass="25397">MTYRARGGPFRAAAGGAVIAVGDGRCEIALIQLFLNVIERARGDLEHALIARYGQKRIAGEPILQQSRGRDGLGARNHEHPDLFALGLCNAARAMFKDLWEHRLVGGAKRIKTLKVEPKKVNQQVEQFLDRIANASILRSSLPMRLALRHWKIARSFWRRTSPKPGVRCAASTRHLEPLSTSSQVLGKYGLPSVWTTSARSSSRLLLAGWPMRGMRDLAPPLFPCRSSS</sequence>
<evidence type="ECO:0000313" key="1">
    <source>
        <dbReference type="EMBL" id="CAB3773561.1"/>
    </source>
</evidence>
<name>A0A6J5F702_9BURK</name>
<gene>
    <name evidence="1" type="ORF">LMG29542_07315</name>
</gene>
<keyword evidence="2" id="KW-1185">Reference proteome</keyword>
<accession>A0A6J5F702</accession>
<protein>
    <submittedName>
        <fullName evidence="1">Uncharacterized protein</fullName>
    </submittedName>
</protein>